<dbReference type="AlphaFoldDB" id="G2FCE0"/>
<dbReference type="InterPro" id="IPR042298">
    <property type="entry name" value="P-CP_red_C"/>
</dbReference>
<accession>G2FCE0</accession>
<reference evidence="1 2" key="1">
    <citation type="journal article" date="2011" name="ISME J.">
        <title>The endosymbionts of the deep-sea tubeworms Riftia pachyptila and Tevnia jerichonana share an identical physiology as revealed by proteogenomic analyses.</title>
        <authorList>
            <person name="Gardebrecht A."/>
            <person name="Markert S."/>
            <person name="Felbeck H."/>
            <person name="Thuermer A."/>
            <person name="Albrecht D."/>
            <person name="Wollherr A."/>
            <person name="Kabisch J."/>
            <person name="Lehmann R."/>
            <person name="Daniel R."/>
            <person name="Liesegang H."/>
            <person name="Hecker M."/>
            <person name="Sievert S.M."/>
            <person name="Schweder T."/>
        </authorList>
    </citation>
    <scope>NUCLEOTIDE SEQUENCE [LARGE SCALE GENOMIC DNA]</scope>
</reference>
<name>G2FCE0_9GAMM</name>
<keyword evidence="2" id="KW-1185">Reference proteome</keyword>
<protein>
    <recommendedName>
        <fullName evidence="3">Light-independent protochlorophyllide reductase subunit B-like C-terminal domain-containing protein</fullName>
    </recommendedName>
</protein>
<evidence type="ECO:0008006" key="3">
    <source>
        <dbReference type="Google" id="ProtNLM"/>
    </source>
</evidence>
<evidence type="ECO:0000313" key="2">
    <source>
        <dbReference type="Proteomes" id="UP000005167"/>
    </source>
</evidence>
<sequence length="104" mass="11997">MKAAETIATQRGLEQIDSDFIQQVMTTFKQGSSQVNESMPWDETARERIARAPDMVRGMLVQEIEGWARREGYERVDTRAVNAVKQVWTERGVFHLDPNDSRNQ</sequence>
<comment type="caution">
    <text evidence="1">The sequence shown here is derived from an EMBL/GenBank/DDBJ whole genome shotgun (WGS) entry which is preliminary data.</text>
</comment>
<dbReference type="EMBL" id="AFZB01000003">
    <property type="protein sequence ID" value="EGW55503.1"/>
    <property type="molecule type" value="Genomic_DNA"/>
</dbReference>
<dbReference type="Gene3D" id="1.10.8.550">
    <property type="entry name" value="Proto-chlorophyllide reductase 57 kD subunit B"/>
    <property type="match status" value="1"/>
</dbReference>
<evidence type="ECO:0000313" key="1">
    <source>
        <dbReference type="EMBL" id="EGW55503.1"/>
    </source>
</evidence>
<gene>
    <name evidence="1" type="ORF">TevJSym_ac00660</name>
</gene>
<organism evidence="1 2">
    <name type="scientific">endosymbiont of Tevnia jerichonana</name>
    <name type="common">vent Tica</name>
    <dbReference type="NCBI Taxonomy" id="1049564"/>
    <lineage>
        <taxon>Bacteria</taxon>
        <taxon>Pseudomonadati</taxon>
        <taxon>Pseudomonadota</taxon>
        <taxon>Gammaproteobacteria</taxon>
        <taxon>sulfur-oxidizing symbionts</taxon>
    </lineage>
</organism>
<proteinExistence type="predicted"/>
<dbReference type="Proteomes" id="UP000005167">
    <property type="component" value="Unassembled WGS sequence"/>
</dbReference>